<dbReference type="InterPro" id="IPR023214">
    <property type="entry name" value="HAD_sf"/>
</dbReference>
<evidence type="ECO:0000256" key="6">
    <source>
        <dbReference type="ARBA" id="ARBA00023277"/>
    </source>
</evidence>
<dbReference type="Gene3D" id="3.40.50.1000">
    <property type="entry name" value="HAD superfamily/HAD-like"/>
    <property type="match status" value="1"/>
</dbReference>
<reference evidence="8 9" key="1">
    <citation type="journal article" date="2007" name="Nat. Biotechnol.">
        <title>Complete genome sequence of the myxobacterium Sorangium cellulosum.</title>
        <authorList>
            <person name="Schneiker S."/>
            <person name="Perlova O."/>
            <person name="Kaiser O."/>
            <person name="Gerth K."/>
            <person name="Alici A."/>
            <person name="Altmeyer M.O."/>
            <person name="Bartels D."/>
            <person name="Bekel T."/>
            <person name="Beyer S."/>
            <person name="Bode E."/>
            <person name="Bode H.B."/>
            <person name="Bolten C.J."/>
            <person name="Choudhuri J.V."/>
            <person name="Doss S."/>
            <person name="Elnakady Y.A."/>
            <person name="Frank B."/>
            <person name="Gaigalat L."/>
            <person name="Goesmann A."/>
            <person name="Groeger C."/>
            <person name="Gross F."/>
            <person name="Jelsbak L."/>
            <person name="Jelsbak L."/>
            <person name="Kalinowski J."/>
            <person name="Kegler C."/>
            <person name="Knauber T."/>
            <person name="Konietzny S."/>
            <person name="Kopp M."/>
            <person name="Krause L."/>
            <person name="Krug D."/>
            <person name="Linke B."/>
            <person name="Mahmud T."/>
            <person name="Martinez-Arias R."/>
            <person name="McHardy A.C."/>
            <person name="Merai M."/>
            <person name="Meyer F."/>
            <person name="Mormann S."/>
            <person name="Munoz-Dorado J."/>
            <person name="Perez J."/>
            <person name="Pradella S."/>
            <person name="Rachid S."/>
            <person name="Raddatz G."/>
            <person name="Rosenau F."/>
            <person name="Rueckert C."/>
            <person name="Sasse F."/>
            <person name="Scharfe M."/>
            <person name="Schuster S.C."/>
            <person name="Suen G."/>
            <person name="Treuner-Lange A."/>
            <person name="Velicer G.J."/>
            <person name="Vorholter F.-J."/>
            <person name="Weissman K.J."/>
            <person name="Welch R.D."/>
            <person name="Wenzel S.C."/>
            <person name="Whitworth D.E."/>
            <person name="Wilhelm S."/>
            <person name="Wittmann C."/>
            <person name="Bloecker H."/>
            <person name="Puehler A."/>
            <person name="Mueller R."/>
        </authorList>
    </citation>
    <scope>NUCLEOTIDE SEQUENCE [LARGE SCALE GENOMIC DNA]</scope>
    <source>
        <strain evidence="9">So ce56</strain>
    </source>
</reference>
<keyword evidence="5" id="KW-0378">Hydrolase</keyword>
<protein>
    <recommendedName>
        <fullName evidence="7">D,D-heptose 1,7-bisphosphate phosphatase</fullName>
    </recommendedName>
</protein>
<keyword evidence="6" id="KW-0119">Carbohydrate metabolism</keyword>
<evidence type="ECO:0000256" key="1">
    <source>
        <dbReference type="ARBA" id="ARBA00004496"/>
    </source>
</evidence>
<evidence type="ECO:0000256" key="7">
    <source>
        <dbReference type="ARBA" id="ARBA00031828"/>
    </source>
</evidence>
<dbReference type="EMBL" id="AM746676">
    <property type="protein sequence ID" value="CAN93908.1"/>
    <property type="molecule type" value="Genomic_DNA"/>
</dbReference>
<evidence type="ECO:0000256" key="2">
    <source>
        <dbReference type="ARBA" id="ARBA00005628"/>
    </source>
</evidence>
<dbReference type="InterPro" id="IPR006549">
    <property type="entry name" value="HAD-SF_hydro_IIIA"/>
</dbReference>
<dbReference type="KEGG" id="scl:sce3748"/>
<sequence>MRSTTTSSASGSSSSWPRAERRVARRGILLDRDGTLIDVVRDHELGVVVTAFHPDQIRLLPGAIEGLRRLADAGYLLAIATNQPGAAKGQVPWGAIERTNRALVDRLREAGVAIAALAVCPHHPEGGPGGDPALIGPCDCRKPRPGMLTALARDLDLDVAASWMIGDAPSDVAAARAAGMRAGLVMDGRRCELCPLRGEAVLPCPDRAAPRLDLLAAEILAEPRG</sequence>
<dbReference type="NCBIfam" id="TIGR01656">
    <property type="entry name" value="Histidinol-ppas"/>
    <property type="match status" value="1"/>
</dbReference>
<dbReference type="HOGENOM" id="CLU_085077_2_1_7"/>
<dbReference type="eggNOG" id="COG0241">
    <property type="taxonomic scope" value="Bacteria"/>
</dbReference>
<name>A9GWC0_SORC5</name>
<evidence type="ECO:0000256" key="5">
    <source>
        <dbReference type="ARBA" id="ARBA00022801"/>
    </source>
</evidence>
<comment type="subcellular location">
    <subcellularLocation>
        <location evidence="1">Cytoplasm</location>
    </subcellularLocation>
</comment>
<dbReference type="Pfam" id="PF13242">
    <property type="entry name" value="Hydrolase_like"/>
    <property type="match status" value="1"/>
</dbReference>
<dbReference type="STRING" id="448385.sce3748"/>
<dbReference type="AlphaFoldDB" id="A9GWC0"/>
<keyword evidence="4" id="KW-0479">Metal-binding</keyword>
<accession>A9GWC0</accession>
<evidence type="ECO:0000256" key="3">
    <source>
        <dbReference type="ARBA" id="ARBA00022490"/>
    </source>
</evidence>
<dbReference type="InterPro" id="IPR036412">
    <property type="entry name" value="HAD-like_sf"/>
</dbReference>
<proteinExistence type="inferred from homology"/>
<dbReference type="InterPro" id="IPR004446">
    <property type="entry name" value="Heptose_bisP_phosphatase"/>
</dbReference>
<dbReference type="PANTHER" id="PTHR42891:SF1">
    <property type="entry name" value="D-GLYCERO-BETA-D-MANNO-HEPTOSE-1,7-BISPHOSPHATE 7-PHOSPHATASE"/>
    <property type="match status" value="1"/>
</dbReference>
<dbReference type="InterPro" id="IPR006543">
    <property type="entry name" value="Histidinol-phos"/>
</dbReference>
<keyword evidence="9" id="KW-1185">Reference proteome</keyword>
<gene>
    <name evidence="8" type="ordered locus">sce3748</name>
</gene>
<dbReference type="GO" id="GO:0005975">
    <property type="term" value="P:carbohydrate metabolic process"/>
    <property type="evidence" value="ECO:0007669"/>
    <property type="project" value="InterPro"/>
</dbReference>
<evidence type="ECO:0000313" key="9">
    <source>
        <dbReference type="Proteomes" id="UP000002139"/>
    </source>
</evidence>
<dbReference type="PANTHER" id="PTHR42891">
    <property type="entry name" value="D-GLYCERO-BETA-D-MANNO-HEPTOSE-1,7-BISPHOSPHATE 7-PHOSPHATASE"/>
    <property type="match status" value="1"/>
</dbReference>
<dbReference type="NCBIfam" id="TIGR01662">
    <property type="entry name" value="HAD-SF-IIIA"/>
    <property type="match status" value="1"/>
</dbReference>
<keyword evidence="3" id="KW-0963">Cytoplasm</keyword>
<comment type="similarity">
    <text evidence="2">Belongs to the GmhB family.</text>
</comment>
<dbReference type="SUPFAM" id="SSF56784">
    <property type="entry name" value="HAD-like"/>
    <property type="match status" value="1"/>
</dbReference>
<dbReference type="BioCyc" id="SCEL448385:SCE_RS19205-MONOMER"/>
<organism evidence="8 9">
    <name type="scientific">Sorangium cellulosum (strain So ce56)</name>
    <name type="common">Polyangium cellulosum (strain So ce56)</name>
    <dbReference type="NCBI Taxonomy" id="448385"/>
    <lineage>
        <taxon>Bacteria</taxon>
        <taxon>Pseudomonadati</taxon>
        <taxon>Myxococcota</taxon>
        <taxon>Polyangia</taxon>
        <taxon>Polyangiales</taxon>
        <taxon>Polyangiaceae</taxon>
        <taxon>Sorangium</taxon>
    </lineage>
</organism>
<dbReference type="Proteomes" id="UP000002139">
    <property type="component" value="Chromosome"/>
</dbReference>
<evidence type="ECO:0000256" key="4">
    <source>
        <dbReference type="ARBA" id="ARBA00022723"/>
    </source>
</evidence>
<dbReference type="GO" id="GO:0016791">
    <property type="term" value="F:phosphatase activity"/>
    <property type="evidence" value="ECO:0007669"/>
    <property type="project" value="InterPro"/>
</dbReference>
<dbReference type="GO" id="GO:0005737">
    <property type="term" value="C:cytoplasm"/>
    <property type="evidence" value="ECO:0007669"/>
    <property type="project" value="UniProtKB-SubCell"/>
</dbReference>
<evidence type="ECO:0000313" key="8">
    <source>
        <dbReference type="EMBL" id="CAN93908.1"/>
    </source>
</evidence>
<dbReference type="GO" id="GO:0046872">
    <property type="term" value="F:metal ion binding"/>
    <property type="evidence" value="ECO:0007669"/>
    <property type="project" value="UniProtKB-KW"/>
</dbReference>